<dbReference type="GO" id="GO:0016747">
    <property type="term" value="F:acyltransferase activity, transferring groups other than amino-acyl groups"/>
    <property type="evidence" value="ECO:0007669"/>
    <property type="project" value="TreeGrafter"/>
</dbReference>
<evidence type="ECO:0000313" key="4">
    <source>
        <dbReference type="Proteomes" id="UP000249091"/>
    </source>
</evidence>
<feature type="transmembrane region" description="Helical" evidence="2">
    <location>
        <begin position="15"/>
        <end position="36"/>
    </location>
</feature>
<sequence length="444" mass="46579">MPWSGFAGRVLDLHITTTAAVVLFAAAAVAGLFVLAARRNRRWLLLGPATASVVTVAVVVLAAVVVEVVWRPFPDPLPKIVYAWSGAAVLALALLIGRFVVRRRDRWRPLVVTGLVLAAVLVCICAAGGINAQFDAYPTVRAALGISDYRTVPFDAALAPQPEPDGGAPNPGSWSPPADLPTTGAVTEADVPGAVSGFSARAARIYLPPAYFATPRPDLPVLVLLAGQPGSTEDWLVGGKLTRTMDAYASGNRGLAPVVVLADGTGGQFANPLCVDSHLGNAATYLAVDVPDWVRSHLQVNPDPRAWAVGGLSYGGTCALQLAVTRPDVYPTFLDLSGQAEPTLGDRETTIRDVFGGDAEAFARNNPADLLAKNRYPDSAGAFVVGRDDTDYRSGLEQLAAAATAAGMDVHITEVPGAHDFSVWSAGLEKEVPWLCHRLGLDPS</sequence>
<feature type="transmembrane region" description="Helical" evidence="2">
    <location>
        <begin position="43"/>
        <end position="70"/>
    </location>
</feature>
<dbReference type="KEGG" id="rcr:NCTC10994_01731"/>
<dbReference type="Gene3D" id="3.40.50.1820">
    <property type="entry name" value="alpha/beta hydrolase"/>
    <property type="match status" value="1"/>
</dbReference>
<gene>
    <name evidence="3" type="ORF">NCTC10994_01731</name>
</gene>
<keyword evidence="4" id="KW-1185">Reference proteome</keyword>
<name>A0A2X4TUU2_9NOCA</name>
<dbReference type="PANTHER" id="PTHR48098">
    <property type="entry name" value="ENTEROCHELIN ESTERASE-RELATED"/>
    <property type="match status" value="1"/>
</dbReference>
<evidence type="ECO:0000256" key="1">
    <source>
        <dbReference type="SAM" id="MobiDB-lite"/>
    </source>
</evidence>
<keyword evidence="2" id="KW-1133">Transmembrane helix</keyword>
<dbReference type="Pfam" id="PF00756">
    <property type="entry name" value="Esterase"/>
    <property type="match status" value="1"/>
</dbReference>
<organism evidence="3 4">
    <name type="scientific">Rhodococcus coprophilus</name>
    <dbReference type="NCBI Taxonomy" id="38310"/>
    <lineage>
        <taxon>Bacteria</taxon>
        <taxon>Bacillati</taxon>
        <taxon>Actinomycetota</taxon>
        <taxon>Actinomycetes</taxon>
        <taxon>Mycobacteriales</taxon>
        <taxon>Nocardiaceae</taxon>
        <taxon>Rhodococcus</taxon>
    </lineage>
</organism>
<dbReference type="AlphaFoldDB" id="A0A2X4TUU2"/>
<dbReference type="RefSeq" id="WP_072701594.1">
    <property type="nucleotide sequence ID" value="NZ_JAFBBL010000001.1"/>
</dbReference>
<evidence type="ECO:0000313" key="3">
    <source>
        <dbReference type="EMBL" id="SQI30771.1"/>
    </source>
</evidence>
<proteinExistence type="predicted"/>
<dbReference type="Proteomes" id="UP000249091">
    <property type="component" value="Chromosome 1"/>
</dbReference>
<dbReference type="InterPro" id="IPR050583">
    <property type="entry name" value="Mycobacterial_A85_antigen"/>
</dbReference>
<feature type="transmembrane region" description="Helical" evidence="2">
    <location>
        <begin position="110"/>
        <end position="130"/>
    </location>
</feature>
<dbReference type="PANTHER" id="PTHR48098:SF1">
    <property type="entry name" value="DIACYLGLYCEROL ACYLTRANSFERASE_MYCOLYLTRANSFERASE AG85A"/>
    <property type="match status" value="1"/>
</dbReference>
<keyword evidence="2" id="KW-0472">Membrane</keyword>
<dbReference type="STRING" id="1219011.GCA_001895045_02824"/>
<feature type="region of interest" description="Disordered" evidence="1">
    <location>
        <begin position="160"/>
        <end position="183"/>
    </location>
</feature>
<evidence type="ECO:0000256" key="2">
    <source>
        <dbReference type="SAM" id="Phobius"/>
    </source>
</evidence>
<dbReference type="InterPro" id="IPR000801">
    <property type="entry name" value="Esterase-like"/>
</dbReference>
<keyword evidence="2" id="KW-0812">Transmembrane</keyword>
<dbReference type="EMBL" id="LS483468">
    <property type="protein sequence ID" value="SQI30771.1"/>
    <property type="molecule type" value="Genomic_DNA"/>
</dbReference>
<feature type="transmembrane region" description="Helical" evidence="2">
    <location>
        <begin position="82"/>
        <end position="101"/>
    </location>
</feature>
<reference evidence="3 4" key="1">
    <citation type="submission" date="2018-06" db="EMBL/GenBank/DDBJ databases">
        <authorList>
            <consortium name="Pathogen Informatics"/>
            <person name="Doyle S."/>
        </authorList>
    </citation>
    <scope>NUCLEOTIDE SEQUENCE [LARGE SCALE GENOMIC DNA]</scope>
    <source>
        <strain evidence="3 4">NCTC10994</strain>
    </source>
</reference>
<dbReference type="SUPFAM" id="SSF53474">
    <property type="entry name" value="alpha/beta-Hydrolases"/>
    <property type="match status" value="1"/>
</dbReference>
<accession>A0A2X4TUU2</accession>
<protein>
    <submittedName>
        <fullName evidence="3">Putative esterase</fullName>
    </submittedName>
</protein>
<dbReference type="InterPro" id="IPR029058">
    <property type="entry name" value="AB_hydrolase_fold"/>
</dbReference>